<sequence length="149" mass="16765">MPQGTLGFGDEIAALLPFVIHCPVSRSPWYLHNTIPSEASSLRSTHTLRQNRHFSVLHPYFRPFHSLLLLIQKNPFHYQLQGLYPPLLPPPPASLASPNHHCNTAGLEVLRTQAHRNAANFKLSSPTPSQPSSHNVAHPRCQPSRHLDW</sequence>
<evidence type="ECO:0000313" key="3">
    <source>
        <dbReference type="Proteomes" id="UP000274429"/>
    </source>
</evidence>
<protein>
    <submittedName>
        <fullName evidence="2 4">Uncharacterized protein</fullName>
    </submittedName>
</protein>
<dbReference type="AlphaFoldDB" id="A0A0R3WLC5"/>
<accession>A0A0R3WLC5</accession>
<feature type="compositionally biased region" description="Polar residues" evidence="1">
    <location>
        <begin position="122"/>
        <end position="135"/>
    </location>
</feature>
<name>A0A0R3WLC5_HYDTA</name>
<organism evidence="4">
    <name type="scientific">Hydatigena taeniaeformis</name>
    <name type="common">Feline tapeworm</name>
    <name type="synonym">Taenia taeniaeformis</name>
    <dbReference type="NCBI Taxonomy" id="6205"/>
    <lineage>
        <taxon>Eukaryota</taxon>
        <taxon>Metazoa</taxon>
        <taxon>Spiralia</taxon>
        <taxon>Lophotrochozoa</taxon>
        <taxon>Platyhelminthes</taxon>
        <taxon>Cestoda</taxon>
        <taxon>Eucestoda</taxon>
        <taxon>Cyclophyllidea</taxon>
        <taxon>Taeniidae</taxon>
        <taxon>Hydatigera</taxon>
    </lineage>
</organism>
<evidence type="ECO:0000313" key="4">
    <source>
        <dbReference type="WBParaSite" id="TTAC_0000156301-mRNA-1"/>
    </source>
</evidence>
<proteinExistence type="predicted"/>
<dbReference type="Proteomes" id="UP000274429">
    <property type="component" value="Unassembled WGS sequence"/>
</dbReference>
<dbReference type="EMBL" id="UYWX01000371">
    <property type="protein sequence ID" value="VDM18196.1"/>
    <property type="molecule type" value="Genomic_DNA"/>
</dbReference>
<gene>
    <name evidence="2" type="ORF">TTAC_LOCUS1550</name>
</gene>
<dbReference type="WBParaSite" id="TTAC_0000156301-mRNA-1">
    <property type="protein sequence ID" value="TTAC_0000156301-mRNA-1"/>
    <property type="gene ID" value="TTAC_0000156301"/>
</dbReference>
<feature type="region of interest" description="Disordered" evidence="1">
    <location>
        <begin position="121"/>
        <end position="149"/>
    </location>
</feature>
<evidence type="ECO:0000256" key="1">
    <source>
        <dbReference type="SAM" id="MobiDB-lite"/>
    </source>
</evidence>
<evidence type="ECO:0000313" key="2">
    <source>
        <dbReference type="EMBL" id="VDM18196.1"/>
    </source>
</evidence>
<keyword evidence="3" id="KW-1185">Reference proteome</keyword>
<reference evidence="4" key="1">
    <citation type="submission" date="2017-02" db="UniProtKB">
        <authorList>
            <consortium name="WormBaseParasite"/>
        </authorList>
    </citation>
    <scope>IDENTIFICATION</scope>
</reference>
<reference evidence="2 3" key="2">
    <citation type="submission" date="2018-11" db="EMBL/GenBank/DDBJ databases">
        <authorList>
            <consortium name="Pathogen Informatics"/>
        </authorList>
    </citation>
    <scope>NUCLEOTIDE SEQUENCE [LARGE SCALE GENOMIC DNA]</scope>
</reference>